<sequence length="137" mass="15499">MKHQLKILVTLLFLFTSYLVIGQNAEEPYPLLNSFVDQGGKFEDKIQLFIVEFGHTSEVKVHVTYHKNSGELILSFKDKSGSFHEEVLKGFYPITNQETPSVVTFYKKGEKTQSVSITEYAGGLSVLWNGADYHMSS</sequence>
<proteinExistence type="predicted"/>
<gene>
    <name evidence="1" type="ORF">EI427_11420</name>
</gene>
<protein>
    <submittedName>
        <fullName evidence="1">Uncharacterized protein</fullName>
    </submittedName>
</protein>
<dbReference type="KEGG" id="fll:EI427_11420"/>
<evidence type="ECO:0000313" key="1">
    <source>
        <dbReference type="EMBL" id="AZQ62820.1"/>
    </source>
</evidence>
<dbReference type="EMBL" id="CP034562">
    <property type="protein sequence ID" value="AZQ62820.1"/>
    <property type="molecule type" value="Genomic_DNA"/>
</dbReference>
<dbReference type="Proteomes" id="UP000267268">
    <property type="component" value="Chromosome 1"/>
</dbReference>
<accession>A0A3Q9FM95</accession>
<dbReference type="RefSeq" id="WP_126614700.1">
    <property type="nucleotide sequence ID" value="NZ_CP034562.1"/>
</dbReference>
<organism evidence="1 2">
    <name type="scientific">Flammeovirga pectinis</name>
    <dbReference type="NCBI Taxonomy" id="2494373"/>
    <lineage>
        <taxon>Bacteria</taxon>
        <taxon>Pseudomonadati</taxon>
        <taxon>Bacteroidota</taxon>
        <taxon>Cytophagia</taxon>
        <taxon>Cytophagales</taxon>
        <taxon>Flammeovirgaceae</taxon>
        <taxon>Flammeovirga</taxon>
    </lineage>
</organism>
<name>A0A3Q9FM95_9BACT</name>
<dbReference type="OrthoDB" id="979587at2"/>
<evidence type="ECO:0000313" key="2">
    <source>
        <dbReference type="Proteomes" id="UP000267268"/>
    </source>
</evidence>
<dbReference type="AlphaFoldDB" id="A0A3Q9FM95"/>
<keyword evidence="2" id="KW-1185">Reference proteome</keyword>
<reference evidence="1 2" key="1">
    <citation type="submission" date="2018-12" db="EMBL/GenBank/DDBJ databases">
        <title>Flammeovirga pectinis sp. nov., isolated from the gut of the Korean scallop, Patinopecten yessoensis.</title>
        <authorList>
            <person name="Bae J.-W."/>
            <person name="Jeong Y.-S."/>
            <person name="Kang W."/>
        </authorList>
    </citation>
    <scope>NUCLEOTIDE SEQUENCE [LARGE SCALE GENOMIC DNA]</scope>
    <source>
        <strain evidence="1 2">L12M1</strain>
    </source>
</reference>